<proteinExistence type="predicted"/>
<comment type="caution">
    <text evidence="7">The sequence shown here is derived from an EMBL/GenBank/DDBJ whole genome shotgun (WGS) entry which is preliminary data.</text>
</comment>
<dbReference type="InterPro" id="IPR001138">
    <property type="entry name" value="Zn2Cys6_DnaBD"/>
</dbReference>
<dbReference type="RefSeq" id="XP_056574588.1">
    <property type="nucleotide sequence ID" value="XM_056728773.1"/>
</dbReference>
<evidence type="ECO:0000313" key="7">
    <source>
        <dbReference type="EMBL" id="KAJ5356441.1"/>
    </source>
</evidence>
<evidence type="ECO:0000259" key="6">
    <source>
        <dbReference type="PROSITE" id="PS50048"/>
    </source>
</evidence>
<dbReference type="GO" id="GO:0045944">
    <property type="term" value="P:positive regulation of transcription by RNA polymerase II"/>
    <property type="evidence" value="ECO:0007669"/>
    <property type="project" value="TreeGrafter"/>
</dbReference>
<dbReference type="PANTHER" id="PTHR37534">
    <property type="entry name" value="TRANSCRIPTIONAL ACTIVATOR PROTEIN UGA3"/>
    <property type="match status" value="1"/>
</dbReference>
<reference evidence="7" key="2">
    <citation type="journal article" date="2023" name="IMA Fungus">
        <title>Comparative genomic study of the Penicillium genus elucidates a diverse pangenome and 15 lateral gene transfer events.</title>
        <authorList>
            <person name="Petersen C."/>
            <person name="Sorensen T."/>
            <person name="Nielsen M.R."/>
            <person name="Sondergaard T.E."/>
            <person name="Sorensen J.L."/>
            <person name="Fitzpatrick D.A."/>
            <person name="Frisvad J.C."/>
            <person name="Nielsen K.L."/>
        </authorList>
    </citation>
    <scope>NUCLEOTIDE SEQUENCE</scope>
    <source>
        <strain evidence="7">IBT 3081</strain>
    </source>
</reference>
<dbReference type="GO" id="GO:0000976">
    <property type="term" value="F:transcription cis-regulatory region binding"/>
    <property type="evidence" value="ECO:0007669"/>
    <property type="project" value="TreeGrafter"/>
</dbReference>
<evidence type="ECO:0000256" key="1">
    <source>
        <dbReference type="ARBA" id="ARBA00004123"/>
    </source>
</evidence>
<keyword evidence="2" id="KW-0805">Transcription regulation</keyword>
<dbReference type="Pfam" id="PF11951">
    <property type="entry name" value="Fungal_trans_2"/>
    <property type="match status" value="1"/>
</dbReference>
<evidence type="ECO:0000256" key="2">
    <source>
        <dbReference type="ARBA" id="ARBA00023015"/>
    </source>
</evidence>
<dbReference type="Pfam" id="PF00172">
    <property type="entry name" value="Zn_clus"/>
    <property type="match status" value="1"/>
</dbReference>
<dbReference type="GO" id="GO:0000981">
    <property type="term" value="F:DNA-binding transcription factor activity, RNA polymerase II-specific"/>
    <property type="evidence" value="ECO:0007669"/>
    <property type="project" value="InterPro"/>
</dbReference>
<dbReference type="InterPro" id="IPR021858">
    <property type="entry name" value="Fun_TF"/>
</dbReference>
<gene>
    <name evidence="7" type="ORF">N7517_011050</name>
</gene>
<dbReference type="GO" id="GO:0008270">
    <property type="term" value="F:zinc ion binding"/>
    <property type="evidence" value="ECO:0007669"/>
    <property type="project" value="InterPro"/>
</dbReference>
<keyword evidence="4" id="KW-0804">Transcription</keyword>
<keyword evidence="3" id="KW-0238">DNA-binding</keyword>
<dbReference type="Gene3D" id="4.10.240.10">
    <property type="entry name" value="Zn(2)-C6 fungal-type DNA-binding domain"/>
    <property type="match status" value="1"/>
</dbReference>
<dbReference type="EMBL" id="JAPZBT010000006">
    <property type="protein sequence ID" value="KAJ5356441.1"/>
    <property type="molecule type" value="Genomic_DNA"/>
</dbReference>
<dbReference type="OrthoDB" id="5130013at2759"/>
<dbReference type="SUPFAM" id="SSF57701">
    <property type="entry name" value="Zn2/Cys6 DNA-binding domain"/>
    <property type="match status" value="1"/>
</dbReference>
<dbReference type="PROSITE" id="PS50048">
    <property type="entry name" value="ZN2_CY6_FUNGAL_2"/>
    <property type="match status" value="1"/>
</dbReference>
<organism evidence="7 8">
    <name type="scientific">Penicillium concentricum</name>
    <dbReference type="NCBI Taxonomy" id="293559"/>
    <lineage>
        <taxon>Eukaryota</taxon>
        <taxon>Fungi</taxon>
        <taxon>Dikarya</taxon>
        <taxon>Ascomycota</taxon>
        <taxon>Pezizomycotina</taxon>
        <taxon>Eurotiomycetes</taxon>
        <taxon>Eurotiomycetidae</taxon>
        <taxon>Eurotiales</taxon>
        <taxon>Aspergillaceae</taxon>
        <taxon>Penicillium</taxon>
    </lineage>
</organism>
<comment type="subcellular location">
    <subcellularLocation>
        <location evidence="1">Nucleus</location>
    </subcellularLocation>
</comment>
<keyword evidence="5" id="KW-0539">Nucleus</keyword>
<dbReference type="InterPro" id="IPR036864">
    <property type="entry name" value="Zn2-C6_fun-type_DNA-bd_sf"/>
</dbReference>
<keyword evidence="8" id="KW-1185">Reference proteome</keyword>
<evidence type="ECO:0000256" key="3">
    <source>
        <dbReference type="ARBA" id="ARBA00023125"/>
    </source>
</evidence>
<accession>A0A9W9UVN0</accession>
<dbReference type="PROSITE" id="PS00463">
    <property type="entry name" value="ZN2_CY6_FUNGAL_1"/>
    <property type="match status" value="1"/>
</dbReference>
<dbReference type="CDD" id="cd00067">
    <property type="entry name" value="GAL4"/>
    <property type="match status" value="1"/>
</dbReference>
<feature type="domain" description="Zn(2)-C6 fungal-type" evidence="6">
    <location>
        <begin position="5"/>
        <end position="33"/>
    </location>
</feature>
<evidence type="ECO:0000256" key="4">
    <source>
        <dbReference type="ARBA" id="ARBA00023163"/>
    </source>
</evidence>
<name>A0A9W9UVN0_9EURO</name>
<evidence type="ECO:0000256" key="5">
    <source>
        <dbReference type="ARBA" id="ARBA00023242"/>
    </source>
</evidence>
<sequence length="475" mass="53154">MASRSCGTCRDRRILCDRTVPRCSQCAQSNRTCKGYGLRLSWPKANDKRRAVVARSFIQQRRAGPHSFNARLINISTWDIEMHRYLLGLVSSVQSTASCSLTTFGHDPTNVGNMLIRMALVNNAPSTVAVLRSLLALSSLHRSGLQSQAAELKIAALKALGVASNREIGTMETIQHVAAGMLLCSYEIHQASCTSGQWRLYIIGVKSVIKASSFDTFKSDSDFNALLDWVYYHDVLSRFSITHWHPPAIDRPLVHLDEPVDIPSPPVNTDPCIEVGIVFSRSTEITHSTQSSFTKILKSLTGVFNLVATKPSHMSSSEEADNFKSYLKILTWRIRSIPISDTIINENPSMATLVELFQLATLIYLNRVFGNILELITETQQQIERAFSIFSQLKSCERQYPLFILGCEARTDGERCIVLDLISRTEKRDSSRSLFLTKKLIQAIWVQDDLSHGEIDYTEKLSAILSCCTILPTFV</sequence>
<dbReference type="GO" id="GO:0005634">
    <property type="term" value="C:nucleus"/>
    <property type="evidence" value="ECO:0007669"/>
    <property type="project" value="UniProtKB-SubCell"/>
</dbReference>
<reference evidence="7" key="1">
    <citation type="submission" date="2022-12" db="EMBL/GenBank/DDBJ databases">
        <authorList>
            <person name="Petersen C."/>
        </authorList>
    </citation>
    <scope>NUCLEOTIDE SEQUENCE</scope>
    <source>
        <strain evidence="7">IBT 3081</strain>
    </source>
</reference>
<protein>
    <recommendedName>
        <fullName evidence="6">Zn(2)-C6 fungal-type domain-containing protein</fullName>
    </recommendedName>
</protein>
<dbReference type="GeneID" id="81467956"/>
<dbReference type="AlphaFoldDB" id="A0A9W9UVN0"/>
<dbReference type="PANTHER" id="PTHR37534:SF39">
    <property type="entry name" value="TRANSCRIPTION FACTOR DOMAIN-CONTAINING PROTEIN"/>
    <property type="match status" value="1"/>
</dbReference>
<dbReference type="Proteomes" id="UP001147752">
    <property type="component" value="Unassembled WGS sequence"/>
</dbReference>
<evidence type="ECO:0000313" key="8">
    <source>
        <dbReference type="Proteomes" id="UP001147752"/>
    </source>
</evidence>